<gene>
    <name evidence="1" type="ORF">S01H1_21655</name>
</gene>
<sequence>MRIATLVLVYSTFILIFSSVVTSSPPMHEDLLPFWNTEWSYRQEIQLPISTNDSHAKYQPIDMQITFNNPCWTKNENETSIRVSCWDGTTWHELDSQIYDLPKTQTEHIEKCSLVFLIPKFADGKEKYYVYYDDTEKSPPNYKDHVTIEDSYYLSTPISDITAEAKYYGIKEDGYCIYGVGQEGKLLDRSFSNIIVKQKKNTEKFDL</sequence>
<evidence type="ECO:0000313" key="1">
    <source>
        <dbReference type="EMBL" id="GAF96505.1"/>
    </source>
</evidence>
<comment type="caution">
    <text evidence="1">The sequence shown here is derived from an EMBL/GenBank/DDBJ whole genome shotgun (WGS) entry which is preliminary data.</text>
</comment>
<proteinExistence type="predicted"/>
<reference evidence="1" key="1">
    <citation type="journal article" date="2014" name="Front. Microbiol.">
        <title>High frequency of phylogenetically diverse reductive dehalogenase-homologous genes in deep subseafloor sedimentary metagenomes.</title>
        <authorList>
            <person name="Kawai M."/>
            <person name="Futagami T."/>
            <person name="Toyoda A."/>
            <person name="Takaki Y."/>
            <person name="Nishi S."/>
            <person name="Hori S."/>
            <person name="Arai W."/>
            <person name="Tsubouchi T."/>
            <person name="Morono Y."/>
            <person name="Uchiyama I."/>
            <person name="Ito T."/>
            <person name="Fujiyama A."/>
            <person name="Inagaki F."/>
            <person name="Takami H."/>
        </authorList>
    </citation>
    <scope>NUCLEOTIDE SEQUENCE</scope>
    <source>
        <strain evidence="1">Expedition CK06-06</strain>
    </source>
</reference>
<feature type="non-terminal residue" evidence="1">
    <location>
        <position position="207"/>
    </location>
</feature>
<name>X0V798_9ZZZZ</name>
<organism evidence="1">
    <name type="scientific">marine sediment metagenome</name>
    <dbReference type="NCBI Taxonomy" id="412755"/>
    <lineage>
        <taxon>unclassified sequences</taxon>
        <taxon>metagenomes</taxon>
        <taxon>ecological metagenomes</taxon>
    </lineage>
</organism>
<accession>X0V798</accession>
<protein>
    <submittedName>
        <fullName evidence="1">Uncharacterized protein</fullName>
    </submittedName>
</protein>
<dbReference type="EMBL" id="BARS01012049">
    <property type="protein sequence ID" value="GAF96505.1"/>
    <property type="molecule type" value="Genomic_DNA"/>
</dbReference>
<dbReference type="AlphaFoldDB" id="X0V798"/>